<dbReference type="EMBL" id="CVUD02000178">
    <property type="protein sequence ID" value="SEH85176.1"/>
    <property type="molecule type" value="Genomic_DNA"/>
</dbReference>
<dbReference type="Proteomes" id="UP000198559">
    <property type="component" value="Unassembled WGS sequence"/>
</dbReference>
<dbReference type="RefSeq" id="WP_090716518.1">
    <property type="nucleotide sequence ID" value="NZ_CAESAP020000136.1"/>
</dbReference>
<evidence type="ECO:0000313" key="2">
    <source>
        <dbReference type="EMBL" id="SEH85176.1"/>
    </source>
</evidence>
<feature type="transmembrane region" description="Helical" evidence="1">
    <location>
        <begin position="169"/>
        <end position="189"/>
    </location>
</feature>
<evidence type="ECO:0000313" key="4">
    <source>
        <dbReference type="Proteomes" id="UP000198559"/>
    </source>
</evidence>
<name>A0A1H6LKL5_9GAMM</name>
<accession>A0A1H6LKL5</accession>
<dbReference type="EMBL" id="CDSC02000285">
    <property type="protein sequence ID" value="SEH87737.1"/>
    <property type="molecule type" value="Genomic_DNA"/>
</dbReference>
<reference evidence="4 5" key="2">
    <citation type="submission" date="2016-06" db="EMBL/GenBank/DDBJ databases">
        <authorList>
            <person name="Petersen J."/>
            <person name="Sayavedra L."/>
        </authorList>
    </citation>
    <scope>NUCLEOTIDE SEQUENCE [LARGE SCALE GENOMIC DNA]</scope>
    <source>
        <strain evidence="5">BazSymA</strain>
        <strain evidence="4">BazSymB</strain>
    </source>
</reference>
<organism evidence="2 4">
    <name type="scientific">Bathymodiolus azoricus thioautotrophic gill symbiont</name>
    <dbReference type="NCBI Taxonomy" id="235205"/>
    <lineage>
        <taxon>Bacteria</taxon>
        <taxon>Pseudomonadati</taxon>
        <taxon>Pseudomonadota</taxon>
        <taxon>Gammaproteobacteria</taxon>
        <taxon>sulfur-oxidizing symbionts</taxon>
    </lineage>
</organism>
<feature type="transmembrane region" description="Helical" evidence="1">
    <location>
        <begin position="132"/>
        <end position="157"/>
    </location>
</feature>
<keyword evidence="1" id="KW-0812">Transmembrane</keyword>
<reference evidence="2" key="1">
    <citation type="submission" date="2016-06" db="EMBL/GenBank/DDBJ databases">
        <authorList>
            <person name="Olsen C.W."/>
            <person name="Carey S."/>
            <person name="Hinshaw L."/>
            <person name="Karasin A.I."/>
        </authorList>
    </citation>
    <scope>NUCLEOTIDE SEQUENCE [LARGE SCALE GENOMIC DNA]</scope>
    <source>
        <strain evidence="3">BazSymA</strain>
        <strain evidence="2">BazSymB</strain>
    </source>
</reference>
<dbReference type="Proteomes" id="UP000198988">
    <property type="component" value="Unassembled WGS sequence"/>
</dbReference>
<keyword evidence="1" id="KW-0472">Membrane</keyword>
<gene>
    <name evidence="3" type="ORF">BAZSYMA_ACONTIG00152_4</name>
    <name evidence="2" type="ORF">BAZSYMB_GCONTIG00612_1</name>
</gene>
<protein>
    <submittedName>
        <fullName evidence="2">Uncharacterized protein</fullName>
    </submittedName>
</protein>
<feature type="transmembrane region" description="Helical" evidence="1">
    <location>
        <begin position="201"/>
        <end position="222"/>
    </location>
</feature>
<evidence type="ECO:0000313" key="3">
    <source>
        <dbReference type="EMBL" id="SEH87737.1"/>
    </source>
</evidence>
<keyword evidence="1" id="KW-1133">Transmembrane helix</keyword>
<sequence>MHQLPIHKIFVAGFAFATVHWKKILEISIIPVLISLPLLMSAPELIALAKQMFANKLSEPPIFLDNTGLYLALFFYGHLSLSINLYRLVVLGEQSVSILPVLEFAKIARFIGLTLLVGFVSMATLIMNNLLWLSLLISFLVVPITLNFVNIAIGNPIKYRWELSFPAQLNLFFLQVVVPMLIVLLFGSLSRMLALDIGVEWAARVLAFYWSSITLALCYQLITKESQSNT</sequence>
<feature type="transmembrane region" description="Helical" evidence="1">
    <location>
        <begin position="29"/>
        <end position="49"/>
    </location>
</feature>
<feature type="transmembrane region" description="Helical" evidence="1">
    <location>
        <begin position="69"/>
        <end position="86"/>
    </location>
</feature>
<evidence type="ECO:0000256" key="1">
    <source>
        <dbReference type="SAM" id="Phobius"/>
    </source>
</evidence>
<feature type="transmembrane region" description="Helical" evidence="1">
    <location>
        <begin position="107"/>
        <end position="126"/>
    </location>
</feature>
<evidence type="ECO:0000313" key="5">
    <source>
        <dbReference type="Proteomes" id="UP000198988"/>
    </source>
</evidence>
<dbReference type="AlphaFoldDB" id="A0A1H6LKL5"/>
<dbReference type="OrthoDB" id="9786223at2"/>
<proteinExistence type="predicted"/>